<sequence length="65" mass="7223">MSLSSCITGLEPVLFAETAATLFKVQLTTAFIGIGILLHLFIYNTIQKPIKVNKIRLIIVLDTFE</sequence>
<gene>
    <name evidence="2" type="ORF">JMN32_23745</name>
</gene>
<proteinExistence type="predicted"/>
<dbReference type="AlphaFoldDB" id="A0A937KGF1"/>
<dbReference type="Proteomes" id="UP000614216">
    <property type="component" value="Unassembled WGS sequence"/>
</dbReference>
<name>A0A937KGF1_9BACT</name>
<accession>A0A937KGF1</accession>
<keyword evidence="1" id="KW-1133">Transmembrane helix</keyword>
<feature type="transmembrane region" description="Helical" evidence="1">
    <location>
        <begin position="25"/>
        <end position="46"/>
    </location>
</feature>
<keyword evidence="1" id="KW-0812">Transmembrane</keyword>
<dbReference type="EMBL" id="JAEUGD010000066">
    <property type="protein sequence ID" value="MBL6449345.1"/>
    <property type="molecule type" value="Genomic_DNA"/>
</dbReference>
<evidence type="ECO:0000256" key="1">
    <source>
        <dbReference type="SAM" id="Phobius"/>
    </source>
</evidence>
<reference evidence="2" key="1">
    <citation type="submission" date="2021-01" db="EMBL/GenBank/DDBJ databases">
        <title>Fulvivirga kasyanovii gen. nov., sp nov., a novel member of the phylum Bacteroidetes isolated from seawater in a mussel farm.</title>
        <authorList>
            <person name="Zhao L.-H."/>
            <person name="Wang Z.-J."/>
        </authorList>
    </citation>
    <scope>NUCLEOTIDE SEQUENCE</scope>
    <source>
        <strain evidence="2">29W222</strain>
    </source>
</reference>
<keyword evidence="3" id="KW-1185">Reference proteome</keyword>
<keyword evidence="1" id="KW-0472">Membrane</keyword>
<comment type="caution">
    <text evidence="2">The sequence shown here is derived from an EMBL/GenBank/DDBJ whole genome shotgun (WGS) entry which is preliminary data.</text>
</comment>
<evidence type="ECO:0000313" key="2">
    <source>
        <dbReference type="EMBL" id="MBL6449345.1"/>
    </source>
</evidence>
<evidence type="ECO:0000313" key="3">
    <source>
        <dbReference type="Proteomes" id="UP000614216"/>
    </source>
</evidence>
<dbReference type="RefSeq" id="WP_202858874.1">
    <property type="nucleotide sequence ID" value="NZ_JAEUGD010000066.1"/>
</dbReference>
<organism evidence="2 3">
    <name type="scientific">Fulvivirga marina</name>
    <dbReference type="NCBI Taxonomy" id="2494733"/>
    <lineage>
        <taxon>Bacteria</taxon>
        <taxon>Pseudomonadati</taxon>
        <taxon>Bacteroidota</taxon>
        <taxon>Cytophagia</taxon>
        <taxon>Cytophagales</taxon>
        <taxon>Fulvivirgaceae</taxon>
        <taxon>Fulvivirga</taxon>
    </lineage>
</organism>
<protein>
    <submittedName>
        <fullName evidence="2">Uncharacterized protein</fullName>
    </submittedName>
</protein>